<sequence length="773" mass="85707">MVMCLSLPTSASNTSSCLLLPSVSDAYRTCIQIHNLRSLRCQCNAIPYGTIKQSNPNNNITLIGGSNSILKHSKALSTLRLELVCRLEDIRLFSSAPRIRSSISSSKIIEQTVKLLTGIVVRRGRSQISAEEDIHAIEQTFYEDSGVESPAAAPKIASVIAFKENFATNAQKSSATFAAVVSNKSPVGWKYFPRTSRPLAVTPILTFTRLFLGLFVVWSLVEVAVKKINGKFKNRPPQQSFKRKKTSKEKNLQPSSSRSVFQAPSTFSLFLERDLRRKESVEWVNMVLGKLWKVYRLGLEDWLVGLLQPLIDNLKKPGYVQRVQIKQFFLGDEPLSVRSVERRTSRRAHDLQYHIGLRYTGGARMLLSIILKVGIFPLSIPVGVRGLDVDGELWVKLQLVPSEPWVGTATWAFVSLPKITMALAPFGLFNLMAIPFLSAFLTKLLTEDLPQLFVRPNKTVLNFMQGKTLGPTPKDFKDGASSDCNKDFSGELSVTVIDARKLHYIPIGKPDPYVVLMLGDQVTCSKKNSQTSIFGPPGAPIWNQDFQLLVVNPKMQRLAICVRDTFGLTAFTVGHGEVNLSTLQDTVPCDKIVTLKGGWGPFLKQYAGDVVLRLTYKAYVEDEEEDREEDGPLANGNLDLDDEKIESNSLLHETANTSADSDEDSSSRSFLSNLIAAISLAADDQGLTNGFTAYPEFFDKLEPGPGPKETENQNNVTSHKSLSAEENDYKSMKGWMSKLVAWGKSPEVVWLCLATGIAVLVAWDLNLSNFFNP</sequence>
<reference evidence="2" key="1">
    <citation type="journal article" date="2024" name="Proc. Natl. Acad. Sci. U.S.A.">
        <title>Extraordinary preservation of gene collinearity over three hundred million years revealed in homosporous lycophytes.</title>
        <authorList>
            <person name="Li C."/>
            <person name="Wickell D."/>
            <person name="Kuo L.Y."/>
            <person name="Chen X."/>
            <person name="Nie B."/>
            <person name="Liao X."/>
            <person name="Peng D."/>
            <person name="Ji J."/>
            <person name="Jenkins J."/>
            <person name="Williams M."/>
            <person name="Shu S."/>
            <person name="Plott C."/>
            <person name="Barry K."/>
            <person name="Rajasekar S."/>
            <person name="Grimwood J."/>
            <person name="Han X."/>
            <person name="Sun S."/>
            <person name="Hou Z."/>
            <person name="He W."/>
            <person name="Dai G."/>
            <person name="Sun C."/>
            <person name="Schmutz J."/>
            <person name="Leebens-Mack J.H."/>
            <person name="Li F.W."/>
            <person name="Wang L."/>
        </authorList>
    </citation>
    <scope>NUCLEOTIDE SEQUENCE [LARGE SCALE GENOMIC DNA]</scope>
    <source>
        <strain evidence="2">cv. PW_Plant_1</strain>
    </source>
</reference>
<protein>
    <submittedName>
        <fullName evidence="1">Uncharacterized protein</fullName>
    </submittedName>
</protein>
<accession>A0ACC2D2E0</accession>
<gene>
    <name evidence="1" type="ORF">O6H91_07G008200</name>
</gene>
<name>A0ACC2D2E0_DIPCM</name>
<dbReference type="EMBL" id="CM055098">
    <property type="protein sequence ID" value="KAJ7548350.1"/>
    <property type="molecule type" value="Genomic_DNA"/>
</dbReference>
<dbReference type="Proteomes" id="UP001162992">
    <property type="component" value="Chromosome 7"/>
</dbReference>
<proteinExistence type="predicted"/>
<evidence type="ECO:0000313" key="1">
    <source>
        <dbReference type="EMBL" id="KAJ7548350.1"/>
    </source>
</evidence>
<evidence type="ECO:0000313" key="2">
    <source>
        <dbReference type="Proteomes" id="UP001162992"/>
    </source>
</evidence>
<organism evidence="1 2">
    <name type="scientific">Diphasiastrum complanatum</name>
    <name type="common">Issler's clubmoss</name>
    <name type="synonym">Lycopodium complanatum</name>
    <dbReference type="NCBI Taxonomy" id="34168"/>
    <lineage>
        <taxon>Eukaryota</taxon>
        <taxon>Viridiplantae</taxon>
        <taxon>Streptophyta</taxon>
        <taxon>Embryophyta</taxon>
        <taxon>Tracheophyta</taxon>
        <taxon>Lycopodiopsida</taxon>
        <taxon>Lycopodiales</taxon>
        <taxon>Lycopodiaceae</taxon>
        <taxon>Lycopodioideae</taxon>
        <taxon>Diphasiastrum</taxon>
    </lineage>
</organism>
<keyword evidence="2" id="KW-1185">Reference proteome</keyword>
<comment type="caution">
    <text evidence="1">The sequence shown here is derived from an EMBL/GenBank/DDBJ whole genome shotgun (WGS) entry which is preliminary data.</text>
</comment>